<dbReference type="AlphaFoldDB" id="A0A165LI58"/>
<evidence type="ECO:0000313" key="2">
    <source>
        <dbReference type="EMBL" id="KZT64449.1"/>
    </source>
</evidence>
<dbReference type="Proteomes" id="UP000076727">
    <property type="component" value="Unassembled WGS sequence"/>
</dbReference>
<evidence type="ECO:0000259" key="1">
    <source>
        <dbReference type="PROSITE" id="PS50011"/>
    </source>
</evidence>
<dbReference type="PROSITE" id="PS50011">
    <property type="entry name" value="PROTEIN_KINASE_DOM"/>
    <property type="match status" value="1"/>
</dbReference>
<dbReference type="InterPro" id="IPR001245">
    <property type="entry name" value="Ser-Thr/Tyr_kinase_cat_dom"/>
</dbReference>
<dbReference type="OrthoDB" id="2804215at2759"/>
<keyword evidence="2" id="KW-0418">Kinase</keyword>
<keyword evidence="3" id="KW-1185">Reference proteome</keyword>
<dbReference type="InterPro" id="IPR008271">
    <property type="entry name" value="Ser/Thr_kinase_AS"/>
</dbReference>
<dbReference type="Gene3D" id="1.10.510.10">
    <property type="entry name" value="Transferase(Phosphotransferase) domain 1"/>
    <property type="match status" value="1"/>
</dbReference>
<accession>A0A165LI58</accession>
<dbReference type="SMART" id="SM00220">
    <property type="entry name" value="S_TKc"/>
    <property type="match status" value="1"/>
</dbReference>
<dbReference type="InterPro" id="IPR011009">
    <property type="entry name" value="Kinase-like_dom_sf"/>
</dbReference>
<dbReference type="PANTHER" id="PTHR44329">
    <property type="entry name" value="SERINE/THREONINE-PROTEIN KINASE TNNI3K-RELATED"/>
    <property type="match status" value="1"/>
</dbReference>
<name>A0A165LI58_9APHY</name>
<protein>
    <submittedName>
        <fullName evidence="2">Kinase-like protein</fullName>
    </submittedName>
</protein>
<dbReference type="PROSITE" id="PS00108">
    <property type="entry name" value="PROTEIN_KINASE_ST"/>
    <property type="match status" value="1"/>
</dbReference>
<dbReference type="InterPro" id="IPR051681">
    <property type="entry name" value="Ser/Thr_Kinases-Pseudokinases"/>
</dbReference>
<reference evidence="2 3" key="1">
    <citation type="journal article" date="2016" name="Mol. Biol. Evol.">
        <title>Comparative Genomics of Early-Diverging Mushroom-Forming Fungi Provides Insights into the Origins of Lignocellulose Decay Capabilities.</title>
        <authorList>
            <person name="Nagy L.G."/>
            <person name="Riley R."/>
            <person name="Tritt A."/>
            <person name="Adam C."/>
            <person name="Daum C."/>
            <person name="Floudas D."/>
            <person name="Sun H."/>
            <person name="Yadav J.S."/>
            <person name="Pangilinan J."/>
            <person name="Larsson K.H."/>
            <person name="Matsuura K."/>
            <person name="Barry K."/>
            <person name="Labutti K."/>
            <person name="Kuo R."/>
            <person name="Ohm R.A."/>
            <person name="Bhattacharya S.S."/>
            <person name="Shirouzu T."/>
            <person name="Yoshinaga Y."/>
            <person name="Martin F.M."/>
            <person name="Grigoriev I.V."/>
            <person name="Hibbett D.S."/>
        </authorList>
    </citation>
    <scope>NUCLEOTIDE SEQUENCE [LARGE SCALE GENOMIC DNA]</scope>
    <source>
        <strain evidence="2 3">L-15889</strain>
    </source>
</reference>
<organism evidence="2 3">
    <name type="scientific">Daedalea quercina L-15889</name>
    <dbReference type="NCBI Taxonomy" id="1314783"/>
    <lineage>
        <taxon>Eukaryota</taxon>
        <taxon>Fungi</taxon>
        <taxon>Dikarya</taxon>
        <taxon>Basidiomycota</taxon>
        <taxon>Agaricomycotina</taxon>
        <taxon>Agaricomycetes</taxon>
        <taxon>Polyporales</taxon>
        <taxon>Fomitopsis</taxon>
    </lineage>
</organism>
<dbReference type="GO" id="GO:0004674">
    <property type="term" value="F:protein serine/threonine kinase activity"/>
    <property type="evidence" value="ECO:0007669"/>
    <property type="project" value="TreeGrafter"/>
</dbReference>
<dbReference type="EMBL" id="KV429128">
    <property type="protein sequence ID" value="KZT64449.1"/>
    <property type="molecule type" value="Genomic_DNA"/>
</dbReference>
<dbReference type="SUPFAM" id="SSF56112">
    <property type="entry name" value="Protein kinase-like (PK-like)"/>
    <property type="match status" value="1"/>
</dbReference>
<gene>
    <name evidence="2" type="ORF">DAEQUDRAFT_607456</name>
</gene>
<dbReference type="InterPro" id="IPR000719">
    <property type="entry name" value="Prot_kinase_dom"/>
</dbReference>
<keyword evidence="2" id="KW-0808">Transferase</keyword>
<proteinExistence type="predicted"/>
<feature type="domain" description="Protein kinase" evidence="1">
    <location>
        <begin position="233"/>
        <end position="508"/>
    </location>
</feature>
<evidence type="ECO:0000313" key="3">
    <source>
        <dbReference type="Proteomes" id="UP000076727"/>
    </source>
</evidence>
<dbReference type="Pfam" id="PF07714">
    <property type="entry name" value="PK_Tyr_Ser-Thr"/>
    <property type="match status" value="1"/>
</dbReference>
<sequence length="514" mass="58615">MLNRIRRLYRQHRAGLDVYGLPGDRQSRRELCVTLTDIRRHCDKLTGQGIFTRSINAILLICEELAIKYWDIFPWDGSYLHNSPLAPTVPDEASRWYEELSVCFERWSSWTIVETLVRRETVWEGLKEMYTKCPYREARKMVSPFPAYSLIEDSVDAIQHVLSHKVHVQSVLNLTGTDATEWIFILDQIINRLSTTNQLYTTALFTLRKLCTNAEQFPASYVLPTGERNGLKITTEYPMAFGGFADIWRGQYRGQDVAIKALRVSARDKIRAVEKMFFKEVVLWKNLCHDNITPFIGVDCKLFPCAMISVWMPHGNIIGYLNKFPKASRLQLLLDVSLGLEHLHSFGIVHGDLKGANILIDEKHCARLADFGLTAMTHDLHALNAITPLSLVGSLRWTAPEVLDPESAGLEKARPSKASDIYSMGMVMWEIFAGQVPFHQYPIEANVLYRILGGVRPARPNAGHLGLSDVVWQWIERCWAAEASQRPRANDVVSFLRDENVPAHHKEILSMLLE</sequence>
<dbReference type="STRING" id="1314783.A0A165LI58"/>
<dbReference type="GO" id="GO:0005524">
    <property type="term" value="F:ATP binding"/>
    <property type="evidence" value="ECO:0007669"/>
    <property type="project" value="InterPro"/>
</dbReference>
<dbReference type="PANTHER" id="PTHR44329:SF214">
    <property type="entry name" value="PROTEIN KINASE DOMAIN-CONTAINING PROTEIN"/>
    <property type="match status" value="1"/>
</dbReference>